<evidence type="ECO:0000313" key="14">
    <source>
        <dbReference type="Proteomes" id="UP001310022"/>
    </source>
</evidence>
<dbReference type="SUPFAM" id="SSF56935">
    <property type="entry name" value="Porins"/>
    <property type="match status" value="1"/>
</dbReference>
<sequence length="1038" mass="114345">MKNPLLIALAILWTAMSAFAQGRVVTGTVTAEESGEPIPGVNVTVKGSATGTITDIEGKYSLNVDGAKSLVFSFIGLATEEVVIGNRSKVDMVMTADIKELEEVMVVAYGSAKKSSFTGSASKVEGDKIATLQTSSISKALDGLTSGVQTTAASGQPGEDAKIRIRGVGSINASSDPLIVVDGVPYAGKLNAINPQDVESMTVLKDAAAASLYGSRAANGVVMVTTKKGSKSATKVFLDAKIGVNQRAIGEYDIMKDPGQYFQTAWLQQKMTHGDSQRASDELISELGGYNPYGVNVVVDANGNLTNAPLLYNDDWAKETFRTGVRQEYNINFSGGSDKSTHYFSLGYLSDEGIVEGSEFERITMRGNIDHQVTNFLKVGTNLSYARGEQNSPRTSSGNAYGNSFMFTQNVAPIYPVYIYDGQGNRQFNDLGEPIYDFGDGVMGSRQYGANTNPAMLSALDKNNRIEDNFSGRGYLNLDLFEGLTFNANLGYDLQNINTTLFYNPTVGDAASVSGRSTKRSYRYETITMSQLLRYNKTIGDHNISALAGHESYAYQRNYLAGQKTNFFTPDNPELDNGVEIAYLESNERTHTIESYLANVSYDYKNKYFISGSFRMDGSSKFHPNNRWGNFWSVGGAWRINEEDFMSSASAIDNFKLKASYGTQGNDGILDDIGNVVYTPFTDLYQVVNNNNEISLVQYYKGNEELSWEKSKNFNIGTELTLFSGRLNIDFEYYNRVTSDLLFNFPVNPSMGYSYYPENIGEMVNKGVDFSIGGDIVRNGDFRWNMVFNGTTMKNEILSLKDEFAEEGITRGRQRLTVGGSIYDFYLQSFAGVDPETGNSLWRQREMIDGEYTGNILVTDEYALADRFQNETALADFFGSWINSFEYKGFDLTVITNFQIGGKVYDLPYAGLMHSDRVGTNWHKDILNAWTPENPHTDVPRLSTAYQDGNSQSDRFLVDASYFNIRNITLGYTVPQNVASRLHLGGLRVYVSGDNLALFSARKGMDPRLYANGSSTNGGNGFEYAALRTISGGLNITF</sequence>
<evidence type="ECO:0000256" key="1">
    <source>
        <dbReference type="ARBA" id="ARBA00004571"/>
    </source>
</evidence>
<comment type="similarity">
    <text evidence="8 9">Belongs to the TonB-dependent receptor family.</text>
</comment>
<keyword evidence="10" id="KW-0732">Signal</keyword>
<dbReference type="NCBIfam" id="TIGR04056">
    <property type="entry name" value="OMP_RagA_SusC"/>
    <property type="match status" value="1"/>
</dbReference>
<dbReference type="Gene3D" id="2.170.130.10">
    <property type="entry name" value="TonB-dependent receptor, plug domain"/>
    <property type="match status" value="1"/>
</dbReference>
<dbReference type="InterPro" id="IPR037066">
    <property type="entry name" value="Plug_dom_sf"/>
</dbReference>
<dbReference type="InterPro" id="IPR008969">
    <property type="entry name" value="CarboxyPept-like_regulatory"/>
</dbReference>
<dbReference type="NCBIfam" id="TIGR04057">
    <property type="entry name" value="SusC_RagA_signa"/>
    <property type="match status" value="1"/>
</dbReference>
<keyword evidence="3 8" id="KW-1134">Transmembrane beta strand</keyword>
<dbReference type="Proteomes" id="UP001310022">
    <property type="component" value="Unassembled WGS sequence"/>
</dbReference>
<comment type="subcellular location">
    <subcellularLocation>
        <location evidence="1 8">Cell outer membrane</location>
        <topology evidence="1 8">Multi-pass membrane protein</topology>
    </subcellularLocation>
</comment>
<evidence type="ECO:0000256" key="5">
    <source>
        <dbReference type="ARBA" id="ARBA00023077"/>
    </source>
</evidence>
<keyword evidence="6 8" id="KW-0472">Membrane</keyword>
<dbReference type="EMBL" id="BQKE01000001">
    <property type="protein sequence ID" value="GJM59942.1"/>
    <property type="molecule type" value="Genomic_DNA"/>
</dbReference>
<organism evidence="13 14">
    <name type="scientific">Persicobacter diffluens</name>
    <dbReference type="NCBI Taxonomy" id="981"/>
    <lineage>
        <taxon>Bacteria</taxon>
        <taxon>Pseudomonadati</taxon>
        <taxon>Bacteroidota</taxon>
        <taxon>Cytophagia</taxon>
        <taxon>Cytophagales</taxon>
        <taxon>Persicobacteraceae</taxon>
        <taxon>Persicobacter</taxon>
    </lineage>
</organism>
<dbReference type="InterPro" id="IPR023997">
    <property type="entry name" value="TonB-dep_OMP_SusC/RagA_CS"/>
</dbReference>
<proteinExistence type="inferred from homology"/>
<keyword evidence="2 8" id="KW-0813">Transport</keyword>
<dbReference type="InterPro" id="IPR036942">
    <property type="entry name" value="Beta-barrel_TonB_sf"/>
</dbReference>
<dbReference type="SUPFAM" id="SSF49464">
    <property type="entry name" value="Carboxypeptidase regulatory domain-like"/>
    <property type="match status" value="1"/>
</dbReference>
<feature type="domain" description="TonB-dependent receptor plug" evidence="12">
    <location>
        <begin position="114"/>
        <end position="221"/>
    </location>
</feature>
<gene>
    <name evidence="13" type="ORF">PEDI_04940</name>
</gene>
<evidence type="ECO:0000256" key="9">
    <source>
        <dbReference type="RuleBase" id="RU003357"/>
    </source>
</evidence>
<accession>A0AAN4VVW9</accession>
<dbReference type="FunFam" id="2.170.130.10:FF:000003">
    <property type="entry name" value="SusC/RagA family TonB-linked outer membrane protein"/>
    <property type="match status" value="1"/>
</dbReference>
<evidence type="ECO:0000256" key="4">
    <source>
        <dbReference type="ARBA" id="ARBA00022692"/>
    </source>
</evidence>
<evidence type="ECO:0000256" key="10">
    <source>
        <dbReference type="SAM" id="SignalP"/>
    </source>
</evidence>
<dbReference type="Gene3D" id="2.40.170.20">
    <property type="entry name" value="TonB-dependent receptor, beta-barrel domain"/>
    <property type="match status" value="1"/>
</dbReference>
<feature type="chain" id="PRO_5042899005" evidence="10">
    <location>
        <begin position="21"/>
        <end position="1038"/>
    </location>
</feature>
<dbReference type="PROSITE" id="PS52016">
    <property type="entry name" value="TONB_DEPENDENT_REC_3"/>
    <property type="match status" value="1"/>
</dbReference>
<feature type="signal peptide" evidence="10">
    <location>
        <begin position="1"/>
        <end position="20"/>
    </location>
</feature>
<dbReference type="RefSeq" id="WP_338235841.1">
    <property type="nucleotide sequence ID" value="NZ_BQKE01000001.1"/>
</dbReference>
<dbReference type="InterPro" id="IPR023996">
    <property type="entry name" value="TonB-dep_OMP_SusC/RagA"/>
</dbReference>
<comment type="caution">
    <text evidence="13">The sequence shown here is derived from an EMBL/GenBank/DDBJ whole genome shotgun (WGS) entry which is preliminary data.</text>
</comment>
<evidence type="ECO:0000256" key="2">
    <source>
        <dbReference type="ARBA" id="ARBA00022448"/>
    </source>
</evidence>
<dbReference type="Pfam" id="PF00593">
    <property type="entry name" value="TonB_dep_Rec_b-barrel"/>
    <property type="match status" value="1"/>
</dbReference>
<evidence type="ECO:0000313" key="13">
    <source>
        <dbReference type="EMBL" id="GJM59942.1"/>
    </source>
</evidence>
<dbReference type="GO" id="GO:0009279">
    <property type="term" value="C:cell outer membrane"/>
    <property type="evidence" value="ECO:0007669"/>
    <property type="project" value="UniProtKB-SubCell"/>
</dbReference>
<evidence type="ECO:0000256" key="8">
    <source>
        <dbReference type="PROSITE-ProRule" id="PRU01360"/>
    </source>
</evidence>
<feature type="domain" description="TonB-dependent receptor-like beta-barrel" evidence="11">
    <location>
        <begin position="420"/>
        <end position="996"/>
    </location>
</feature>
<keyword evidence="5 9" id="KW-0798">TonB box</keyword>
<dbReference type="AlphaFoldDB" id="A0AAN4VVW9"/>
<protein>
    <submittedName>
        <fullName evidence="13">SusC/RagA family TonB-linked outer membrane protein</fullName>
    </submittedName>
</protein>
<keyword evidence="4 8" id="KW-0812">Transmembrane</keyword>
<evidence type="ECO:0000256" key="7">
    <source>
        <dbReference type="ARBA" id="ARBA00023237"/>
    </source>
</evidence>
<dbReference type="InterPro" id="IPR012910">
    <property type="entry name" value="Plug_dom"/>
</dbReference>
<dbReference type="Pfam" id="PF07715">
    <property type="entry name" value="Plug"/>
    <property type="match status" value="1"/>
</dbReference>
<evidence type="ECO:0000259" key="12">
    <source>
        <dbReference type="Pfam" id="PF07715"/>
    </source>
</evidence>
<reference evidence="13 14" key="1">
    <citation type="submission" date="2021-12" db="EMBL/GenBank/DDBJ databases">
        <title>Genome sequencing of bacteria with rrn-lacking chromosome and rrn-plasmid.</title>
        <authorList>
            <person name="Anda M."/>
            <person name="Iwasaki W."/>
        </authorList>
    </citation>
    <scope>NUCLEOTIDE SEQUENCE [LARGE SCALE GENOMIC DNA]</scope>
    <source>
        <strain evidence="13 14">NBRC 15940</strain>
    </source>
</reference>
<evidence type="ECO:0000256" key="6">
    <source>
        <dbReference type="ARBA" id="ARBA00023136"/>
    </source>
</evidence>
<evidence type="ECO:0000256" key="3">
    <source>
        <dbReference type="ARBA" id="ARBA00022452"/>
    </source>
</evidence>
<dbReference type="Gene3D" id="2.60.40.1120">
    <property type="entry name" value="Carboxypeptidase-like, regulatory domain"/>
    <property type="match status" value="1"/>
</dbReference>
<dbReference type="InterPro" id="IPR000531">
    <property type="entry name" value="Beta-barrel_TonB"/>
</dbReference>
<keyword evidence="14" id="KW-1185">Reference proteome</keyword>
<dbReference type="Pfam" id="PF13715">
    <property type="entry name" value="CarbopepD_reg_2"/>
    <property type="match status" value="1"/>
</dbReference>
<evidence type="ECO:0000259" key="11">
    <source>
        <dbReference type="Pfam" id="PF00593"/>
    </source>
</evidence>
<keyword evidence="7 8" id="KW-0998">Cell outer membrane</keyword>
<name>A0AAN4VVW9_9BACT</name>
<dbReference type="InterPro" id="IPR039426">
    <property type="entry name" value="TonB-dep_rcpt-like"/>
</dbReference>